<dbReference type="Gene3D" id="3.30.565.10">
    <property type="entry name" value="Histidine kinase-like ATPase, C-terminal domain"/>
    <property type="match status" value="1"/>
</dbReference>
<dbReference type="eggNOG" id="COG0323">
    <property type="taxonomic scope" value="Bacteria"/>
</dbReference>
<dbReference type="HOGENOM" id="CLU_025321_0_0_6"/>
<dbReference type="GeneID" id="57207398"/>
<dbReference type="AlphaFoldDB" id="Q6D9G6"/>
<dbReference type="OrthoDB" id="8765545at2"/>
<dbReference type="SUPFAM" id="SSF55874">
    <property type="entry name" value="ATPase domain of HSP90 chaperone/DNA topoisomerase II/histidine kinase"/>
    <property type="match status" value="1"/>
</dbReference>
<keyword evidence="2" id="KW-1185">Reference proteome</keyword>
<reference evidence="1" key="1">
    <citation type="submission" date="2004-02" db="EMBL/GenBank/DDBJ databases">
        <title>The genome sequence of the enterobacterial phytopathogen Erwinia carotovora subsp. atroseptica SCRI1043 and functional genomic identification of novel virulence factors.</title>
        <authorList>
            <person name="Bell K.S."/>
            <person name="Sebaihia M."/>
            <person name="Pritchard L."/>
            <person name="Holden M."/>
            <person name="Hyman L.J."/>
            <person name="Holeva M.C."/>
            <person name="Thomson N.R."/>
            <person name="Bentley S.D."/>
            <person name="Churcher C."/>
            <person name="Mungall K."/>
            <person name="Atkin R."/>
            <person name="Bason N."/>
            <person name="Brooks K."/>
            <person name="Chillingworth T."/>
            <person name="Clark K."/>
            <person name="Doggett J."/>
            <person name="Fraser A."/>
            <person name="Hance Z."/>
            <person name="Hauser H."/>
            <person name="Jagels K."/>
            <person name="Moule S."/>
            <person name="Norbertczak H."/>
            <person name="Ormond D."/>
            <person name="Price C."/>
            <person name="Quail M.A."/>
            <person name="Sanders M."/>
            <person name="Walker D."/>
            <person name="Whitehead S."/>
            <person name="Salmond G.P.C."/>
            <person name="Birch P.R.J."/>
            <person name="Barrell B.G."/>
            <person name="Parkhill J."/>
            <person name="Toth I.K."/>
        </authorList>
    </citation>
    <scope>NUCLEOTIDE SEQUENCE</scope>
    <source>
        <strain evidence="1">SCRI1043</strain>
    </source>
</reference>
<proteinExistence type="predicted"/>
<dbReference type="RefSeq" id="WP_011092266.1">
    <property type="nucleotide sequence ID" value="NC_004547.2"/>
</dbReference>
<dbReference type="Proteomes" id="UP000007966">
    <property type="component" value="Chromosome"/>
</dbReference>
<gene>
    <name evidence="1" type="ordered locus">ECA0649</name>
</gene>
<evidence type="ECO:0000313" key="2">
    <source>
        <dbReference type="Proteomes" id="UP000007966"/>
    </source>
</evidence>
<name>Q6D9G6_PECAS</name>
<accession>Q6D9G6</accession>
<dbReference type="PATRIC" id="fig|218491.5.peg.644"/>
<dbReference type="InterPro" id="IPR036890">
    <property type="entry name" value="HATPase_C_sf"/>
</dbReference>
<organism evidence="1 2">
    <name type="scientific">Pectobacterium atrosepticum (strain SCRI 1043 / ATCC BAA-672)</name>
    <name type="common">Erwinia carotovora subsp. atroseptica</name>
    <dbReference type="NCBI Taxonomy" id="218491"/>
    <lineage>
        <taxon>Bacteria</taxon>
        <taxon>Pseudomonadati</taxon>
        <taxon>Pseudomonadota</taxon>
        <taxon>Gammaproteobacteria</taxon>
        <taxon>Enterobacterales</taxon>
        <taxon>Pectobacteriaceae</taxon>
        <taxon>Pectobacterium</taxon>
    </lineage>
</organism>
<evidence type="ECO:0000313" key="1">
    <source>
        <dbReference type="EMBL" id="CAG73564.1"/>
    </source>
</evidence>
<dbReference type="Pfam" id="PF13589">
    <property type="entry name" value="HATPase_c_3"/>
    <property type="match status" value="1"/>
</dbReference>
<dbReference type="KEGG" id="eca:ECA0649"/>
<dbReference type="STRING" id="218491.ECA0649"/>
<sequence>MSKREFVGTTNITHAGIKKLFTRWKDEPSQAIVELVANGFDAGASKVDVQIKRNDLGGLESVSVLDNGSGINIDKCEEHFSRFNESLKQGNDDLQGAHGKGRLSFHLFSKEAIWFTRYQGHDFKITINSESLRDFKVVELVESEQHASLRNLQNGTCVVLRHFIKNLPGKDSIIKKLQNNFGWRLSLNKNRKLFLNDFEINVPLNVSIEKNIEVDKFTFNVLFIRWISKPGVEKSFNYLVNKQGRIVFRELSSFNHKQNFYLSTYTRSDWVDFFDIHDSSLNFNDEKKVSISSYEYKKLKSEIQKIGKEIYETFLKEFVDEKICEYEEKGYFPSYSDLLEVDAKWRMQTIKKTISSIYYADPSIFSNLKSKQAKILIHLIDKLIVSNENSELFDVLESILELDHKSLCELQSQIEKTSLQNIISTIEVLQRRESSVQKLKEVIVSHYDKVRETPDLQLVIENNTWLFGNKYTMLGAEEDDFQRIAYNLRNHVKGIDTLTLDDLSDGLDIEGVRRQVDLFLARRRIDFNGRGESYFQCTIIEIKKPSISLNEKHLQQLKDYAKIILQHPGFSMENMRFELILVGRKISNSDFEIGAALETAEARNEPGLVFDVKNGRIKGYVKTWGTIFSEFELSNSYLLNKLKLRRDYFDAEELINDLHESTE</sequence>
<protein>
    <submittedName>
        <fullName evidence="1">DNA mismatch repair protein</fullName>
    </submittedName>
</protein>
<dbReference type="EMBL" id="BX950851">
    <property type="protein sequence ID" value="CAG73564.1"/>
    <property type="molecule type" value="Genomic_DNA"/>
</dbReference>